<evidence type="ECO:0000313" key="2">
    <source>
        <dbReference type="EMBL" id="ETS78300.1"/>
    </source>
</evidence>
<dbReference type="OrthoDB" id="4612056at2759"/>
<proteinExistence type="predicted"/>
<organism evidence="2 3">
    <name type="scientific">Pestalotiopsis fici (strain W106-1 / CGMCC3.15140)</name>
    <dbReference type="NCBI Taxonomy" id="1229662"/>
    <lineage>
        <taxon>Eukaryota</taxon>
        <taxon>Fungi</taxon>
        <taxon>Dikarya</taxon>
        <taxon>Ascomycota</taxon>
        <taxon>Pezizomycotina</taxon>
        <taxon>Sordariomycetes</taxon>
        <taxon>Xylariomycetidae</taxon>
        <taxon>Amphisphaeriales</taxon>
        <taxon>Sporocadaceae</taxon>
        <taxon>Pestalotiopsis</taxon>
    </lineage>
</organism>
<dbReference type="AlphaFoldDB" id="W3WWS7"/>
<dbReference type="RefSeq" id="XP_007837134.1">
    <property type="nucleotide sequence ID" value="XM_007838943.1"/>
</dbReference>
<keyword evidence="3" id="KW-1185">Reference proteome</keyword>
<dbReference type="InParanoid" id="W3WWS7"/>
<feature type="transmembrane region" description="Helical" evidence="1">
    <location>
        <begin position="109"/>
        <end position="137"/>
    </location>
</feature>
<accession>W3WWS7</accession>
<evidence type="ECO:0000313" key="3">
    <source>
        <dbReference type="Proteomes" id="UP000030651"/>
    </source>
</evidence>
<protein>
    <submittedName>
        <fullName evidence="2">Uncharacterized protein</fullName>
    </submittedName>
</protein>
<dbReference type="GeneID" id="19275375"/>
<feature type="transmembrane region" description="Helical" evidence="1">
    <location>
        <begin position="6"/>
        <end position="21"/>
    </location>
</feature>
<dbReference type="OMA" id="WAAWIID"/>
<dbReference type="HOGENOM" id="CLU_1321304_0_0_1"/>
<sequence length="208" mass="22691">MYLLILAIPVTWTLVLTIYLLKNPRTLAGLLRWTLWTYLFVFAMLISEVVREGLKVQAAVDANTNSSRGNGHVFVVGDVGGSNSGGSLPDLYNAGMDHQEVVQDVGFWWFLWALLIVSGALTPWALVPATALPVVLLSHPPFRVLINYGLARLGWTAAVYNPVLWAAAHLGSLLWTSWRTVLSVVVKGDWAAWIIDKVVASGGGPDKV</sequence>
<keyword evidence="1" id="KW-0812">Transmembrane</keyword>
<keyword evidence="1" id="KW-0472">Membrane</keyword>
<evidence type="ECO:0000256" key="1">
    <source>
        <dbReference type="SAM" id="Phobius"/>
    </source>
</evidence>
<dbReference type="KEGG" id="pfy:PFICI_10362"/>
<gene>
    <name evidence="2" type="ORF">PFICI_10362</name>
</gene>
<feature type="transmembrane region" description="Helical" evidence="1">
    <location>
        <begin position="33"/>
        <end position="50"/>
    </location>
</feature>
<keyword evidence="1" id="KW-1133">Transmembrane helix</keyword>
<dbReference type="Proteomes" id="UP000030651">
    <property type="component" value="Unassembled WGS sequence"/>
</dbReference>
<name>W3WWS7_PESFW</name>
<feature type="transmembrane region" description="Helical" evidence="1">
    <location>
        <begin position="158"/>
        <end position="178"/>
    </location>
</feature>
<reference evidence="3" key="1">
    <citation type="journal article" date="2015" name="BMC Genomics">
        <title>Genomic and transcriptomic analysis of the endophytic fungus Pestalotiopsis fici reveals its lifestyle and high potential for synthesis of natural products.</title>
        <authorList>
            <person name="Wang X."/>
            <person name="Zhang X."/>
            <person name="Liu L."/>
            <person name="Xiang M."/>
            <person name="Wang W."/>
            <person name="Sun X."/>
            <person name="Che Y."/>
            <person name="Guo L."/>
            <person name="Liu G."/>
            <person name="Guo L."/>
            <person name="Wang C."/>
            <person name="Yin W.B."/>
            <person name="Stadler M."/>
            <person name="Zhang X."/>
            <person name="Liu X."/>
        </authorList>
    </citation>
    <scope>NUCLEOTIDE SEQUENCE [LARGE SCALE GENOMIC DNA]</scope>
    <source>
        <strain evidence="3">W106-1 / CGMCC3.15140</strain>
    </source>
</reference>
<dbReference type="EMBL" id="KI912115">
    <property type="protein sequence ID" value="ETS78300.1"/>
    <property type="molecule type" value="Genomic_DNA"/>
</dbReference>